<dbReference type="EC" id="6.3.4.19" evidence="7"/>
<organism evidence="10 11">
    <name type="scientific">Corynebacterium mustelae</name>
    <dbReference type="NCBI Taxonomy" id="571915"/>
    <lineage>
        <taxon>Bacteria</taxon>
        <taxon>Bacillati</taxon>
        <taxon>Actinomycetota</taxon>
        <taxon>Actinomycetes</taxon>
        <taxon>Mycobacteriales</taxon>
        <taxon>Corynebacteriaceae</taxon>
        <taxon>Corynebacterium</taxon>
    </lineage>
</organism>
<evidence type="ECO:0000259" key="8">
    <source>
        <dbReference type="Pfam" id="PF01171"/>
    </source>
</evidence>
<dbReference type="Pfam" id="PF01171">
    <property type="entry name" value="ATP_bind_3"/>
    <property type="match status" value="1"/>
</dbReference>
<dbReference type="InterPro" id="IPR012094">
    <property type="entry name" value="tRNA_Ile_lys_synt"/>
</dbReference>
<dbReference type="InterPro" id="IPR015262">
    <property type="entry name" value="tRNA_Ile_lys_synt_subst-bd"/>
</dbReference>
<dbReference type="InterPro" id="IPR014729">
    <property type="entry name" value="Rossmann-like_a/b/a_fold"/>
</dbReference>
<dbReference type="PANTHER" id="PTHR43033">
    <property type="entry name" value="TRNA(ILE)-LYSIDINE SYNTHASE-RELATED"/>
    <property type="match status" value="1"/>
</dbReference>
<reference evidence="10 11" key="1">
    <citation type="journal article" date="2015" name="Genome Announc.">
        <title>Complete Genome Sequence of the Type Strain Corynebacterium mustelae DSM 45274, Isolated from Various Tissues of a Male Ferret with Lethal Sepsis.</title>
        <authorList>
            <person name="Ruckert C."/>
            <person name="Eimer J."/>
            <person name="Winkler A."/>
            <person name="Tauch A."/>
        </authorList>
    </citation>
    <scope>NUCLEOTIDE SEQUENCE [LARGE SCALE GENOMIC DNA]</scope>
    <source>
        <strain evidence="10 11">DSM 45274</strain>
    </source>
</reference>
<dbReference type="Gene3D" id="3.40.50.620">
    <property type="entry name" value="HUPs"/>
    <property type="match status" value="1"/>
</dbReference>
<evidence type="ECO:0000256" key="1">
    <source>
        <dbReference type="ARBA" id="ARBA00022490"/>
    </source>
</evidence>
<reference evidence="11" key="2">
    <citation type="submission" date="2015-05" db="EMBL/GenBank/DDBJ databases">
        <title>Complete genome sequence of Corynebacterium mustelae DSM 45274, isolated from various tissues of a male ferret with lethal sepsis.</title>
        <authorList>
            <person name="Ruckert C."/>
            <person name="Albersmeier A."/>
            <person name="Winkler A."/>
            <person name="Tauch A."/>
        </authorList>
    </citation>
    <scope>NUCLEOTIDE SEQUENCE [LARGE SCALE GENOMIC DNA]</scope>
    <source>
        <strain evidence="11">DSM 45274</strain>
    </source>
</reference>
<name>A0A0G3H570_9CORY</name>
<evidence type="ECO:0000256" key="3">
    <source>
        <dbReference type="ARBA" id="ARBA00022694"/>
    </source>
</evidence>
<evidence type="ECO:0000313" key="11">
    <source>
        <dbReference type="Proteomes" id="UP000035199"/>
    </source>
</evidence>
<dbReference type="NCBIfam" id="TIGR02432">
    <property type="entry name" value="lysidine_TilS_N"/>
    <property type="match status" value="1"/>
</dbReference>
<evidence type="ECO:0000256" key="7">
    <source>
        <dbReference type="HAMAP-Rule" id="MF_01161"/>
    </source>
</evidence>
<keyword evidence="5 7" id="KW-0067">ATP-binding</keyword>
<dbReference type="RefSeq" id="WP_047262901.1">
    <property type="nucleotide sequence ID" value="NZ_CP011542.1"/>
</dbReference>
<dbReference type="InterPro" id="IPR012795">
    <property type="entry name" value="tRNA_Ile_lys_synt_N"/>
</dbReference>
<dbReference type="GO" id="GO:0005524">
    <property type="term" value="F:ATP binding"/>
    <property type="evidence" value="ECO:0007669"/>
    <property type="project" value="UniProtKB-UniRule"/>
</dbReference>
<dbReference type="SUPFAM" id="SSF52402">
    <property type="entry name" value="Adenine nucleotide alpha hydrolases-like"/>
    <property type="match status" value="1"/>
</dbReference>
<dbReference type="Pfam" id="PF09179">
    <property type="entry name" value="TilS"/>
    <property type="match status" value="1"/>
</dbReference>
<evidence type="ECO:0000256" key="6">
    <source>
        <dbReference type="ARBA" id="ARBA00048539"/>
    </source>
</evidence>
<dbReference type="KEGG" id="cmv:CMUST_13420"/>
<evidence type="ECO:0000259" key="9">
    <source>
        <dbReference type="Pfam" id="PF09179"/>
    </source>
</evidence>
<sequence>MKRKPFWPDRSPAFLKIRQAIREFPGDPAIGLSGGADSLALVAAACAEGRDVLAICIDHGLQSESADIAAKAAQQAQAMGAASKSIAVTVPPGNVEAQARQVRYDALLAEAGTRPLWVAHTMDDQAETYILGSLRGRAIGMAEHSHVVRPLLGVRRADTRTACVELGLHPWDDPMNTDPSFKRVRIRHELLPLLADIHGGDPVPALAAAAALARDDAAVLDAMPGSITCAELVAMPIALRRRSYMAMLRSAGCDAGFKQLQAIDALVTNWHGQGAVAVEGGQVLRAAGKLEVRTGSS</sequence>
<comment type="function">
    <text evidence="7">Ligates lysine onto the cytidine present at position 34 of the AUA codon-specific tRNA(Ile) that contains the anticodon CAU, in an ATP-dependent manner. Cytidine is converted to lysidine, thus changing the amino acid specificity of the tRNA from methionine to isoleucine.</text>
</comment>
<comment type="similarity">
    <text evidence="7">Belongs to the tRNA(Ile)-lysidine synthase family.</text>
</comment>
<evidence type="ECO:0000256" key="5">
    <source>
        <dbReference type="ARBA" id="ARBA00022840"/>
    </source>
</evidence>
<dbReference type="PATRIC" id="fig|571915.4.peg.2878"/>
<keyword evidence="4 7" id="KW-0547">Nucleotide-binding</keyword>
<dbReference type="Proteomes" id="UP000035199">
    <property type="component" value="Chromosome"/>
</dbReference>
<dbReference type="OrthoDB" id="5244702at2"/>
<dbReference type="EMBL" id="CP011542">
    <property type="protein sequence ID" value="AKK06978.1"/>
    <property type="molecule type" value="Genomic_DNA"/>
</dbReference>
<dbReference type="InterPro" id="IPR011063">
    <property type="entry name" value="TilS/TtcA_N"/>
</dbReference>
<dbReference type="PANTHER" id="PTHR43033:SF1">
    <property type="entry name" value="TRNA(ILE)-LYSIDINE SYNTHASE-RELATED"/>
    <property type="match status" value="1"/>
</dbReference>
<dbReference type="GO" id="GO:0005737">
    <property type="term" value="C:cytoplasm"/>
    <property type="evidence" value="ECO:0007669"/>
    <property type="project" value="UniProtKB-SubCell"/>
</dbReference>
<dbReference type="CDD" id="cd01992">
    <property type="entry name" value="TilS_N"/>
    <property type="match status" value="1"/>
</dbReference>
<proteinExistence type="inferred from homology"/>
<comment type="subcellular location">
    <subcellularLocation>
        <location evidence="7">Cytoplasm</location>
    </subcellularLocation>
</comment>
<comment type="catalytic activity">
    <reaction evidence="6 7">
        <text>cytidine(34) in tRNA(Ile2) + L-lysine + ATP = lysidine(34) in tRNA(Ile2) + AMP + diphosphate + H(+)</text>
        <dbReference type="Rhea" id="RHEA:43744"/>
        <dbReference type="Rhea" id="RHEA-COMP:10625"/>
        <dbReference type="Rhea" id="RHEA-COMP:10670"/>
        <dbReference type="ChEBI" id="CHEBI:15378"/>
        <dbReference type="ChEBI" id="CHEBI:30616"/>
        <dbReference type="ChEBI" id="CHEBI:32551"/>
        <dbReference type="ChEBI" id="CHEBI:33019"/>
        <dbReference type="ChEBI" id="CHEBI:82748"/>
        <dbReference type="ChEBI" id="CHEBI:83665"/>
        <dbReference type="ChEBI" id="CHEBI:456215"/>
        <dbReference type="EC" id="6.3.4.19"/>
    </reaction>
</comment>
<feature type="domain" description="tRNA(Ile)-lysidine/2-thiocytidine synthase N-terminal" evidence="8">
    <location>
        <begin position="30"/>
        <end position="189"/>
    </location>
</feature>
<keyword evidence="2 7" id="KW-0436">Ligase</keyword>
<evidence type="ECO:0000256" key="4">
    <source>
        <dbReference type="ARBA" id="ARBA00022741"/>
    </source>
</evidence>
<evidence type="ECO:0000256" key="2">
    <source>
        <dbReference type="ARBA" id="ARBA00022598"/>
    </source>
</evidence>
<feature type="domain" description="tRNA(Ile)-lysidine synthase substrate-binding" evidence="9">
    <location>
        <begin position="229"/>
        <end position="290"/>
    </location>
</feature>
<evidence type="ECO:0000313" key="10">
    <source>
        <dbReference type="EMBL" id="AKK06978.1"/>
    </source>
</evidence>
<accession>A0A0G3H570</accession>
<comment type="domain">
    <text evidence="7">The N-terminal region contains the highly conserved SGGXDS motif, predicted to be a P-loop motif involved in ATP binding.</text>
</comment>
<protein>
    <recommendedName>
        <fullName evidence="7">tRNA(Ile)-lysidine synthase</fullName>
        <ecNumber evidence="7">6.3.4.19</ecNumber>
    </recommendedName>
    <alternativeName>
        <fullName evidence="7">tRNA(Ile)-2-lysyl-cytidine synthase</fullName>
    </alternativeName>
    <alternativeName>
        <fullName evidence="7">tRNA(Ile)-lysidine synthetase</fullName>
    </alternativeName>
</protein>
<keyword evidence="3 7" id="KW-0819">tRNA processing</keyword>
<dbReference type="HAMAP" id="MF_01161">
    <property type="entry name" value="tRNA_Ile_lys_synt"/>
    <property type="match status" value="1"/>
</dbReference>
<dbReference type="AlphaFoldDB" id="A0A0G3H570"/>
<dbReference type="GO" id="GO:0032267">
    <property type="term" value="F:tRNA(Ile)-lysidine synthase activity"/>
    <property type="evidence" value="ECO:0007669"/>
    <property type="project" value="UniProtKB-EC"/>
</dbReference>
<gene>
    <name evidence="7" type="primary">tilS</name>
    <name evidence="10" type="ORF">CMUST_13420</name>
</gene>
<dbReference type="GO" id="GO:0006400">
    <property type="term" value="P:tRNA modification"/>
    <property type="evidence" value="ECO:0007669"/>
    <property type="project" value="UniProtKB-UniRule"/>
</dbReference>
<keyword evidence="11" id="KW-1185">Reference proteome</keyword>
<dbReference type="STRING" id="571915.CMUST_13420"/>
<feature type="binding site" evidence="7">
    <location>
        <begin position="33"/>
        <end position="38"/>
    </location>
    <ligand>
        <name>ATP</name>
        <dbReference type="ChEBI" id="CHEBI:30616"/>
    </ligand>
</feature>
<keyword evidence="1 7" id="KW-0963">Cytoplasm</keyword>